<protein>
    <submittedName>
        <fullName evidence="2">Uncharacterized protein</fullName>
    </submittedName>
</protein>
<name>A0AAV4QKS8_9ARAC</name>
<comment type="caution">
    <text evidence="2">The sequence shown here is derived from an EMBL/GenBank/DDBJ whole genome shotgun (WGS) entry which is preliminary data.</text>
</comment>
<dbReference type="AlphaFoldDB" id="A0AAV4QKS8"/>
<gene>
    <name evidence="2" type="ORF">CDAR_169421</name>
</gene>
<keyword evidence="1" id="KW-0472">Membrane</keyword>
<evidence type="ECO:0000313" key="3">
    <source>
        <dbReference type="Proteomes" id="UP001054837"/>
    </source>
</evidence>
<organism evidence="2 3">
    <name type="scientific">Caerostris darwini</name>
    <dbReference type="NCBI Taxonomy" id="1538125"/>
    <lineage>
        <taxon>Eukaryota</taxon>
        <taxon>Metazoa</taxon>
        <taxon>Ecdysozoa</taxon>
        <taxon>Arthropoda</taxon>
        <taxon>Chelicerata</taxon>
        <taxon>Arachnida</taxon>
        <taxon>Araneae</taxon>
        <taxon>Araneomorphae</taxon>
        <taxon>Entelegynae</taxon>
        <taxon>Araneoidea</taxon>
        <taxon>Araneidae</taxon>
        <taxon>Caerostris</taxon>
    </lineage>
</organism>
<keyword evidence="1" id="KW-1133">Transmembrane helix</keyword>
<keyword evidence="3" id="KW-1185">Reference proteome</keyword>
<feature type="transmembrane region" description="Helical" evidence="1">
    <location>
        <begin position="190"/>
        <end position="207"/>
    </location>
</feature>
<proteinExistence type="predicted"/>
<reference evidence="2 3" key="1">
    <citation type="submission" date="2021-06" db="EMBL/GenBank/DDBJ databases">
        <title>Caerostris darwini draft genome.</title>
        <authorList>
            <person name="Kono N."/>
            <person name="Arakawa K."/>
        </authorList>
    </citation>
    <scope>NUCLEOTIDE SEQUENCE [LARGE SCALE GENOMIC DNA]</scope>
</reference>
<dbReference type="Proteomes" id="UP001054837">
    <property type="component" value="Unassembled WGS sequence"/>
</dbReference>
<dbReference type="EMBL" id="BPLQ01004553">
    <property type="protein sequence ID" value="GIY08874.1"/>
    <property type="molecule type" value="Genomic_DNA"/>
</dbReference>
<accession>A0AAV4QKS8</accession>
<evidence type="ECO:0000256" key="1">
    <source>
        <dbReference type="SAM" id="Phobius"/>
    </source>
</evidence>
<sequence>MQYTLKREVGYAGVSNCEESYCGKILFYGGVKNNTFSAVHISKDIEFILFPFNKYSKKPTTFDSEEQDNNQPGWPFLEFALHDAEPPFARNGSITPRAMIGHNCDRSSLWAKYKKSPPANDSFSALLCAAYLVTGTMRNRHSRKRVLSQPLSRGSALALIGAERRCDTLFIVFVQVGDVRGNVRRNVGRFISINILLVTFLCFLSLVS</sequence>
<keyword evidence="1" id="KW-0812">Transmembrane</keyword>
<evidence type="ECO:0000313" key="2">
    <source>
        <dbReference type="EMBL" id="GIY08874.1"/>
    </source>
</evidence>